<sequence>MLSSLELCDWKSFGKGSRSRLPFAPLTLLVGPNASGKSNALDALRFLQGCALGYPVDHVLGGRWEGQRQIWPPIRGGIVEAARQGSSRFTLVAKWSFGSRELEYYLIVDTGEGVQIAGEGLFEPSNVDEGGDVVARFHSHGGGLRQLLGQTESEVRTALRQAVFLDIQPSLMRDYRPENGAHLGTSGENISPVLEALGRTPGRLEDIVEWLSELCAPEIERIEFDRTRLREVMMLLVERSGRTISARSASDGTLRFLGELVALLTCPEGSLVVLEEPDVGLHPSRIRLLAELLERVTAERNIQVVATTHSPTLLAHLSPEALGNVIAFGRDQAEGTTVCSRLKDLPHFATLRDAKDLEHLVSTGWLERAL</sequence>
<dbReference type="PIRSF" id="PIRSF029347">
    <property type="entry name" value="RecF"/>
    <property type="match status" value="1"/>
</dbReference>
<dbReference type="InterPro" id="IPR003959">
    <property type="entry name" value="ATPase_AAA_core"/>
</dbReference>
<dbReference type="InterPro" id="IPR014555">
    <property type="entry name" value="RecF-like"/>
</dbReference>
<proteinExistence type="predicted"/>
<evidence type="ECO:0000313" key="2">
    <source>
        <dbReference type="EMBL" id="WXB16730.1"/>
    </source>
</evidence>
<protein>
    <submittedName>
        <fullName evidence="2">AAA family ATPase</fullName>
    </submittedName>
</protein>
<dbReference type="Proteomes" id="UP001370348">
    <property type="component" value="Chromosome"/>
</dbReference>
<dbReference type="Pfam" id="PF13304">
    <property type="entry name" value="AAA_21"/>
    <property type="match status" value="2"/>
</dbReference>
<dbReference type="PANTHER" id="PTHR40396:SF1">
    <property type="entry name" value="ATPASE AAA-TYPE CORE DOMAIN-CONTAINING PROTEIN"/>
    <property type="match status" value="1"/>
</dbReference>
<dbReference type="Gene3D" id="3.40.50.300">
    <property type="entry name" value="P-loop containing nucleotide triphosphate hydrolases"/>
    <property type="match status" value="2"/>
</dbReference>
<evidence type="ECO:0000259" key="1">
    <source>
        <dbReference type="Pfam" id="PF13304"/>
    </source>
</evidence>
<dbReference type="InterPro" id="IPR027417">
    <property type="entry name" value="P-loop_NTPase"/>
</dbReference>
<gene>
    <name evidence="2" type="ORF">LZC94_05495</name>
</gene>
<reference evidence="2 3" key="1">
    <citation type="submission" date="2021-12" db="EMBL/GenBank/DDBJ databases">
        <title>Discovery of the Pendulisporaceae a myxobacterial family with distinct sporulation behavior and unique specialized metabolism.</title>
        <authorList>
            <person name="Garcia R."/>
            <person name="Popoff A."/>
            <person name="Bader C.D."/>
            <person name="Loehr J."/>
            <person name="Walesch S."/>
            <person name="Walt C."/>
            <person name="Boldt J."/>
            <person name="Bunk B."/>
            <person name="Haeckl F.J.F.P.J."/>
            <person name="Gunesch A.P."/>
            <person name="Birkelbach J."/>
            <person name="Nuebel U."/>
            <person name="Pietschmann T."/>
            <person name="Bach T."/>
            <person name="Mueller R."/>
        </authorList>
    </citation>
    <scope>NUCLEOTIDE SEQUENCE [LARGE SCALE GENOMIC DNA]</scope>
    <source>
        <strain evidence="2 3">MSr11954</strain>
    </source>
</reference>
<dbReference type="SUPFAM" id="SSF52540">
    <property type="entry name" value="P-loop containing nucleoside triphosphate hydrolases"/>
    <property type="match status" value="1"/>
</dbReference>
<feature type="domain" description="ATPase AAA-type core" evidence="1">
    <location>
        <begin position="26"/>
        <end position="49"/>
    </location>
</feature>
<feature type="domain" description="ATPase AAA-type core" evidence="1">
    <location>
        <begin position="221"/>
        <end position="315"/>
    </location>
</feature>
<name>A0ABZ2M178_9BACT</name>
<evidence type="ECO:0000313" key="3">
    <source>
        <dbReference type="Proteomes" id="UP001370348"/>
    </source>
</evidence>
<dbReference type="EMBL" id="CP089984">
    <property type="protein sequence ID" value="WXB16730.1"/>
    <property type="molecule type" value="Genomic_DNA"/>
</dbReference>
<accession>A0ABZ2M178</accession>
<keyword evidence="3" id="KW-1185">Reference proteome</keyword>
<organism evidence="2 3">
    <name type="scientific">Pendulispora albinea</name>
    <dbReference type="NCBI Taxonomy" id="2741071"/>
    <lineage>
        <taxon>Bacteria</taxon>
        <taxon>Pseudomonadati</taxon>
        <taxon>Myxococcota</taxon>
        <taxon>Myxococcia</taxon>
        <taxon>Myxococcales</taxon>
        <taxon>Sorangiineae</taxon>
        <taxon>Pendulisporaceae</taxon>
        <taxon>Pendulispora</taxon>
    </lineage>
</organism>
<dbReference type="PANTHER" id="PTHR40396">
    <property type="entry name" value="ATPASE-LIKE PROTEIN"/>
    <property type="match status" value="1"/>
</dbReference>
<dbReference type="RefSeq" id="WP_394826359.1">
    <property type="nucleotide sequence ID" value="NZ_CP089984.1"/>
</dbReference>